<dbReference type="EMBL" id="JBBPBM010000038">
    <property type="protein sequence ID" value="KAK8527663.1"/>
    <property type="molecule type" value="Genomic_DNA"/>
</dbReference>
<accession>A0ABR2D1Q4</accession>
<gene>
    <name evidence="1" type="ORF">V6N12_054868</name>
</gene>
<evidence type="ECO:0000313" key="2">
    <source>
        <dbReference type="Proteomes" id="UP001472677"/>
    </source>
</evidence>
<keyword evidence="2" id="KW-1185">Reference proteome</keyword>
<reference evidence="1 2" key="1">
    <citation type="journal article" date="2024" name="G3 (Bethesda)">
        <title>Genome assembly of Hibiscus sabdariffa L. provides insights into metabolisms of medicinal natural products.</title>
        <authorList>
            <person name="Kim T."/>
        </authorList>
    </citation>
    <scope>NUCLEOTIDE SEQUENCE [LARGE SCALE GENOMIC DNA]</scope>
    <source>
        <strain evidence="1">TK-2024</strain>
        <tissue evidence="1">Old leaves</tissue>
    </source>
</reference>
<dbReference type="Proteomes" id="UP001472677">
    <property type="component" value="Unassembled WGS sequence"/>
</dbReference>
<proteinExistence type="predicted"/>
<protein>
    <submittedName>
        <fullName evidence="1">Uncharacterized protein</fullName>
    </submittedName>
</protein>
<sequence>MLRGERGGDSVEVPGVGCEGQVTRENPLFWNGEVDRGVADEDVGLVHREVSLDERLWELGFMEALGALPSMPGLQGAMGRLVAADSDEWEDVQVPLIE</sequence>
<organism evidence="1 2">
    <name type="scientific">Hibiscus sabdariffa</name>
    <name type="common">roselle</name>
    <dbReference type="NCBI Taxonomy" id="183260"/>
    <lineage>
        <taxon>Eukaryota</taxon>
        <taxon>Viridiplantae</taxon>
        <taxon>Streptophyta</taxon>
        <taxon>Embryophyta</taxon>
        <taxon>Tracheophyta</taxon>
        <taxon>Spermatophyta</taxon>
        <taxon>Magnoliopsida</taxon>
        <taxon>eudicotyledons</taxon>
        <taxon>Gunneridae</taxon>
        <taxon>Pentapetalae</taxon>
        <taxon>rosids</taxon>
        <taxon>malvids</taxon>
        <taxon>Malvales</taxon>
        <taxon>Malvaceae</taxon>
        <taxon>Malvoideae</taxon>
        <taxon>Hibiscus</taxon>
    </lineage>
</organism>
<name>A0ABR2D1Q4_9ROSI</name>
<evidence type="ECO:0000313" key="1">
    <source>
        <dbReference type="EMBL" id="KAK8527663.1"/>
    </source>
</evidence>
<comment type="caution">
    <text evidence="1">The sequence shown here is derived from an EMBL/GenBank/DDBJ whole genome shotgun (WGS) entry which is preliminary data.</text>
</comment>